<reference evidence="1 2" key="1">
    <citation type="journal article" date="2019" name="Int. J. Syst. Evol. Microbiol.">
        <title>The Global Catalogue of Microorganisms (GCM) 10K type strain sequencing project: providing services to taxonomists for standard genome sequencing and annotation.</title>
        <authorList>
            <consortium name="The Broad Institute Genomics Platform"/>
            <consortium name="The Broad Institute Genome Sequencing Center for Infectious Disease"/>
            <person name="Wu L."/>
            <person name="Ma J."/>
        </authorList>
    </citation>
    <scope>NUCLEOTIDE SEQUENCE [LARGE SCALE GENOMIC DNA]</scope>
    <source>
        <strain evidence="1 2">JCM 3106</strain>
    </source>
</reference>
<dbReference type="Proteomes" id="UP001499930">
    <property type="component" value="Unassembled WGS sequence"/>
</dbReference>
<sequence>MTACSAVPVELTASERHQLKKMAYGHKTSHQARQRATIVLLSARGHVYATTREKPGKETEDMIDDLRTETVERLDLDVSRSSGWA</sequence>
<keyword evidence="2" id="KW-1185">Reference proteome</keyword>
<evidence type="ECO:0000313" key="2">
    <source>
        <dbReference type="Proteomes" id="UP001499930"/>
    </source>
</evidence>
<dbReference type="EMBL" id="BAAAWD010000002">
    <property type="protein sequence ID" value="GAA2986277.1"/>
    <property type="molecule type" value="Genomic_DNA"/>
</dbReference>
<comment type="caution">
    <text evidence="1">The sequence shown here is derived from an EMBL/GenBank/DDBJ whole genome shotgun (WGS) entry which is preliminary data.</text>
</comment>
<name>A0ABN3XPY1_9ACTN</name>
<gene>
    <name evidence="1" type="ORF">GCM10017559_02360</name>
</gene>
<accession>A0ABN3XPY1</accession>
<evidence type="ECO:0000313" key="1">
    <source>
        <dbReference type="EMBL" id="GAA2986277.1"/>
    </source>
</evidence>
<evidence type="ECO:0008006" key="3">
    <source>
        <dbReference type="Google" id="ProtNLM"/>
    </source>
</evidence>
<protein>
    <recommendedName>
        <fullName evidence="3">IS630 family transposase</fullName>
    </recommendedName>
</protein>
<proteinExistence type="predicted"/>
<organism evidence="1 2">
    <name type="scientific">Streptosporangium longisporum</name>
    <dbReference type="NCBI Taxonomy" id="46187"/>
    <lineage>
        <taxon>Bacteria</taxon>
        <taxon>Bacillati</taxon>
        <taxon>Actinomycetota</taxon>
        <taxon>Actinomycetes</taxon>
        <taxon>Streptosporangiales</taxon>
        <taxon>Streptosporangiaceae</taxon>
        <taxon>Streptosporangium</taxon>
    </lineage>
</organism>